<reference evidence="3" key="1">
    <citation type="submission" date="2019-08" db="EMBL/GenBank/DDBJ databases">
        <authorList>
            <person name="Kucharzyk K."/>
            <person name="Murdoch R.W."/>
            <person name="Higgins S."/>
            <person name="Loffler F."/>
        </authorList>
    </citation>
    <scope>NUCLEOTIDE SEQUENCE</scope>
</reference>
<protein>
    <recommendedName>
        <fullName evidence="2">Recombinase domain-containing protein</fullName>
    </recommendedName>
</protein>
<evidence type="ECO:0000259" key="2">
    <source>
        <dbReference type="PROSITE" id="PS51737"/>
    </source>
</evidence>
<dbReference type="Pfam" id="PF07508">
    <property type="entry name" value="Recombinase"/>
    <property type="match status" value="1"/>
</dbReference>
<evidence type="ECO:0000313" key="3">
    <source>
        <dbReference type="EMBL" id="MPM46379.1"/>
    </source>
</evidence>
<dbReference type="Pfam" id="PF00239">
    <property type="entry name" value="Resolvase"/>
    <property type="match status" value="1"/>
</dbReference>
<dbReference type="SUPFAM" id="SSF53041">
    <property type="entry name" value="Resolvase-like"/>
    <property type="match status" value="1"/>
</dbReference>
<dbReference type="InterPro" id="IPR006119">
    <property type="entry name" value="Resolv_N"/>
</dbReference>
<dbReference type="AlphaFoldDB" id="A0A644ZZH3"/>
<dbReference type="Gene3D" id="3.90.1750.20">
    <property type="entry name" value="Putative Large Serine Recombinase, Chain B, Domain 2"/>
    <property type="match status" value="1"/>
</dbReference>
<dbReference type="EMBL" id="VSSQ01011252">
    <property type="protein sequence ID" value="MPM46379.1"/>
    <property type="molecule type" value="Genomic_DNA"/>
</dbReference>
<dbReference type="InterPro" id="IPR036162">
    <property type="entry name" value="Resolvase-like_N_sf"/>
</dbReference>
<sequence>MNVRELKALGVDVNFEKENIHTLTAEGEMLLSLIAAVAENESVTMSENVQWGLRRKYEAGSVKSIPLGKCLGYRKDKHGNLDIVEEEAVIVRRIYQSFLDGMSITEIAADLESEGIRSDQGNTVWSLSSIRKILRNELNKGDFLFQKTYNQDPLTKKRIKNRGELPKYYLEGSHQGIVDPEIWACVQQEIQKQEAYCKAHNITRYHHHNEENPLSSRITCATCGSTFMLLRSKRTGDEGRAYWRCSNFLGKRGKPIEGRTFTPLPRPLTSKVPESSPRRYYREKKRKLPSPRQMLCTDIQVPAKKADKAFMRAWNLIIGHGLRYAASYREMARDGKDELTRYRAGEMARLMEERGRSKEFDYDLSLRVLDHIEVTADGKLAVIFLTGTRVTV</sequence>
<dbReference type="GO" id="GO:0003677">
    <property type="term" value="F:DNA binding"/>
    <property type="evidence" value="ECO:0007669"/>
    <property type="project" value="InterPro"/>
</dbReference>
<dbReference type="Gene3D" id="3.40.50.1390">
    <property type="entry name" value="Resolvase, N-terminal catalytic domain"/>
    <property type="match status" value="1"/>
</dbReference>
<feature type="region of interest" description="Disordered" evidence="1">
    <location>
        <begin position="259"/>
        <end position="284"/>
    </location>
</feature>
<proteinExistence type="predicted"/>
<dbReference type="PROSITE" id="PS51737">
    <property type="entry name" value="RECOMBINASE_DNA_BIND"/>
    <property type="match status" value="1"/>
</dbReference>
<feature type="domain" description="Recombinase" evidence="2">
    <location>
        <begin position="70"/>
        <end position="196"/>
    </location>
</feature>
<organism evidence="3">
    <name type="scientific">bioreactor metagenome</name>
    <dbReference type="NCBI Taxonomy" id="1076179"/>
    <lineage>
        <taxon>unclassified sequences</taxon>
        <taxon>metagenomes</taxon>
        <taxon>ecological metagenomes</taxon>
    </lineage>
</organism>
<name>A0A644ZZH3_9ZZZZ</name>
<dbReference type="InterPro" id="IPR038109">
    <property type="entry name" value="DNA_bind_recomb_sf"/>
</dbReference>
<dbReference type="InterPro" id="IPR011109">
    <property type="entry name" value="DNA_bind_recombinase_dom"/>
</dbReference>
<dbReference type="GO" id="GO:0000150">
    <property type="term" value="F:DNA strand exchange activity"/>
    <property type="evidence" value="ECO:0007669"/>
    <property type="project" value="InterPro"/>
</dbReference>
<evidence type="ECO:0000256" key="1">
    <source>
        <dbReference type="SAM" id="MobiDB-lite"/>
    </source>
</evidence>
<dbReference type="PANTHER" id="PTHR30461">
    <property type="entry name" value="DNA-INVERTASE FROM LAMBDOID PROPHAGE"/>
    <property type="match status" value="1"/>
</dbReference>
<dbReference type="PANTHER" id="PTHR30461:SF23">
    <property type="entry name" value="DNA RECOMBINASE-RELATED"/>
    <property type="match status" value="1"/>
</dbReference>
<comment type="caution">
    <text evidence="3">The sequence shown here is derived from an EMBL/GenBank/DDBJ whole genome shotgun (WGS) entry which is preliminary data.</text>
</comment>
<accession>A0A644ZZH3</accession>
<dbReference type="InterPro" id="IPR050639">
    <property type="entry name" value="SSR_resolvase"/>
</dbReference>
<gene>
    <name evidence="3" type="ORF">SDC9_93078</name>
</gene>